<evidence type="ECO:0000313" key="2">
    <source>
        <dbReference type="EMBL" id="KAK2171937.1"/>
    </source>
</evidence>
<proteinExistence type="predicted"/>
<reference evidence="2" key="1">
    <citation type="journal article" date="2023" name="Mol. Biol. Evol.">
        <title>Third-Generation Sequencing Reveals the Adaptive Role of the Epigenome in Three Deep-Sea Polychaetes.</title>
        <authorList>
            <person name="Perez M."/>
            <person name="Aroh O."/>
            <person name="Sun Y."/>
            <person name="Lan Y."/>
            <person name="Juniper S.K."/>
            <person name="Young C.R."/>
            <person name="Angers B."/>
            <person name="Qian P.Y."/>
        </authorList>
    </citation>
    <scope>NUCLEOTIDE SEQUENCE</scope>
    <source>
        <strain evidence="2">R07B-5</strain>
    </source>
</reference>
<organism evidence="2 3">
    <name type="scientific">Ridgeia piscesae</name>
    <name type="common">Tubeworm</name>
    <dbReference type="NCBI Taxonomy" id="27915"/>
    <lineage>
        <taxon>Eukaryota</taxon>
        <taxon>Metazoa</taxon>
        <taxon>Spiralia</taxon>
        <taxon>Lophotrochozoa</taxon>
        <taxon>Annelida</taxon>
        <taxon>Polychaeta</taxon>
        <taxon>Sedentaria</taxon>
        <taxon>Canalipalpata</taxon>
        <taxon>Sabellida</taxon>
        <taxon>Siboglinidae</taxon>
        <taxon>Ridgeia</taxon>
    </lineage>
</organism>
<evidence type="ECO:0000256" key="1">
    <source>
        <dbReference type="SAM" id="MobiDB-lite"/>
    </source>
</evidence>
<name>A0AAD9NIW0_RIDPI</name>
<accession>A0AAD9NIW0</accession>
<sequence length="72" mass="8072">MLTPARHSRQLRSTSNNPLYIPRVKKKAGTRAFSVTAPSVWNSLPASVMSEGSIVSFHRRLKIYLFNAAYPP</sequence>
<dbReference type="Proteomes" id="UP001209878">
    <property type="component" value="Unassembled WGS sequence"/>
</dbReference>
<keyword evidence="3" id="KW-1185">Reference proteome</keyword>
<feature type="compositionally biased region" description="Basic residues" evidence="1">
    <location>
        <begin position="1"/>
        <end position="10"/>
    </location>
</feature>
<protein>
    <submittedName>
        <fullName evidence="2">Uncharacterized protein</fullName>
    </submittedName>
</protein>
<evidence type="ECO:0000313" key="3">
    <source>
        <dbReference type="Proteomes" id="UP001209878"/>
    </source>
</evidence>
<dbReference type="AlphaFoldDB" id="A0AAD9NIW0"/>
<comment type="caution">
    <text evidence="2">The sequence shown here is derived from an EMBL/GenBank/DDBJ whole genome shotgun (WGS) entry which is preliminary data.</text>
</comment>
<gene>
    <name evidence="2" type="ORF">NP493_1013g00023</name>
</gene>
<dbReference type="EMBL" id="JAODUO010001010">
    <property type="protein sequence ID" value="KAK2171937.1"/>
    <property type="molecule type" value="Genomic_DNA"/>
</dbReference>
<feature type="region of interest" description="Disordered" evidence="1">
    <location>
        <begin position="1"/>
        <end position="20"/>
    </location>
</feature>